<evidence type="ECO:0000313" key="3">
    <source>
        <dbReference type="Proteomes" id="UP000291289"/>
    </source>
</evidence>
<accession>A0A4R0QSN1</accession>
<gene>
    <name evidence="2" type="ORF">EJ419_03055</name>
</gene>
<reference evidence="2 3" key="1">
    <citation type="submission" date="2018-12" db="EMBL/GenBank/DDBJ databases">
        <title>Alloscrdovia theropitheci sp. nov: a novel taxon from the feces of the bleeding-herat monkey (Theropithecus geleda).</title>
        <authorList>
            <person name="Modesto M."/>
        </authorList>
    </citation>
    <scope>NUCLEOTIDE SEQUENCE [LARGE SCALE GENOMIC DNA]</scope>
    <source>
        <strain evidence="2 3">GLDI4/2</strain>
    </source>
</reference>
<dbReference type="AlphaFoldDB" id="A0A4R0QSN1"/>
<organism evidence="2 3">
    <name type="scientific">Alloscardovia theropitheci</name>
    <dbReference type="NCBI Taxonomy" id="2496842"/>
    <lineage>
        <taxon>Bacteria</taxon>
        <taxon>Bacillati</taxon>
        <taxon>Actinomycetota</taxon>
        <taxon>Actinomycetes</taxon>
        <taxon>Bifidobacteriales</taxon>
        <taxon>Bifidobacteriaceae</taxon>
        <taxon>Alloscardovia</taxon>
    </lineage>
</organism>
<proteinExistence type="predicted"/>
<dbReference type="EMBL" id="RXLP01000015">
    <property type="protein sequence ID" value="TCD54468.1"/>
    <property type="molecule type" value="Genomic_DNA"/>
</dbReference>
<keyword evidence="1" id="KW-1133">Transmembrane helix</keyword>
<protein>
    <submittedName>
        <fullName evidence="2">Uncharacterized protein</fullName>
    </submittedName>
</protein>
<keyword evidence="3" id="KW-1185">Reference proteome</keyword>
<dbReference type="OrthoDB" id="3240564at2"/>
<dbReference type="Proteomes" id="UP000291289">
    <property type="component" value="Unassembled WGS sequence"/>
</dbReference>
<dbReference type="RefSeq" id="WP_131283490.1">
    <property type="nucleotide sequence ID" value="NZ_RXLP01000015.1"/>
</dbReference>
<sequence length="65" mass="7711">MWQVIRIILIVLAIIVALVVISFFAVRNHLDRRAEQLQKGNEMDRQMASDLREISRQIDRGNMYR</sequence>
<evidence type="ECO:0000313" key="2">
    <source>
        <dbReference type="EMBL" id="TCD54468.1"/>
    </source>
</evidence>
<comment type="caution">
    <text evidence="2">The sequence shown here is derived from an EMBL/GenBank/DDBJ whole genome shotgun (WGS) entry which is preliminary data.</text>
</comment>
<feature type="transmembrane region" description="Helical" evidence="1">
    <location>
        <begin position="6"/>
        <end position="26"/>
    </location>
</feature>
<keyword evidence="1" id="KW-0472">Membrane</keyword>
<name>A0A4R0QSN1_9BIFI</name>
<evidence type="ECO:0000256" key="1">
    <source>
        <dbReference type="SAM" id="Phobius"/>
    </source>
</evidence>
<keyword evidence="1" id="KW-0812">Transmembrane</keyword>